<evidence type="ECO:0000256" key="10">
    <source>
        <dbReference type="PIRSR" id="PIRSR004682-1"/>
    </source>
</evidence>
<evidence type="ECO:0000256" key="5">
    <source>
        <dbReference type="ARBA" id="ARBA00022723"/>
    </source>
</evidence>
<feature type="active site" description="Proton donor" evidence="10">
    <location>
        <position position="9"/>
    </location>
</feature>
<dbReference type="SUPFAM" id="SSF56784">
    <property type="entry name" value="HAD-like"/>
    <property type="match status" value="1"/>
</dbReference>
<dbReference type="OrthoDB" id="9801899at2"/>
<feature type="binding site" evidence="11">
    <location>
        <position position="9"/>
    </location>
    <ligand>
        <name>Mg(2+)</name>
        <dbReference type="ChEBI" id="CHEBI:18420"/>
    </ligand>
</feature>
<keyword evidence="11" id="KW-0862">Zinc</keyword>
<comment type="similarity">
    <text evidence="9">Belongs to the gmhB family.</text>
</comment>
<dbReference type="PIRSF" id="PIRSF004682">
    <property type="entry name" value="GmhB"/>
    <property type="match status" value="1"/>
</dbReference>
<gene>
    <name evidence="12" type="ORF">F7O84_08410</name>
</gene>
<feature type="binding site" evidence="11">
    <location>
        <position position="90"/>
    </location>
    <ligand>
        <name>Zn(2+)</name>
        <dbReference type="ChEBI" id="CHEBI:29105"/>
    </ligand>
</feature>
<dbReference type="Gene3D" id="3.40.50.1000">
    <property type="entry name" value="HAD superfamily/HAD-like"/>
    <property type="match status" value="1"/>
</dbReference>
<dbReference type="InterPro" id="IPR013954">
    <property type="entry name" value="PNK3P"/>
</dbReference>
<evidence type="ECO:0000256" key="7">
    <source>
        <dbReference type="ARBA" id="ARBA00023277"/>
    </source>
</evidence>
<evidence type="ECO:0000256" key="11">
    <source>
        <dbReference type="PIRSR" id="PIRSR004682-4"/>
    </source>
</evidence>
<keyword evidence="6 9" id="KW-0378">Hydrolase</keyword>
<dbReference type="AlphaFoldDB" id="A0A7V7QLA5"/>
<dbReference type="EC" id="3.1.3.-" evidence="9"/>
<evidence type="ECO:0000313" key="13">
    <source>
        <dbReference type="Proteomes" id="UP000461768"/>
    </source>
</evidence>
<keyword evidence="7 9" id="KW-0119">Carbohydrate metabolism</keyword>
<feature type="binding site" evidence="11">
    <location>
        <position position="100"/>
    </location>
    <ligand>
        <name>Zn(2+)</name>
        <dbReference type="ChEBI" id="CHEBI:29105"/>
    </ligand>
</feature>
<comment type="cofactor">
    <cofactor evidence="11">
        <name>Zn(2+)</name>
        <dbReference type="ChEBI" id="CHEBI:29105"/>
    </cofactor>
</comment>
<dbReference type="InterPro" id="IPR004446">
    <property type="entry name" value="Heptose_bisP_phosphatase"/>
</dbReference>
<comment type="subcellular location">
    <subcellularLocation>
        <location evidence="2 9">Cytoplasm</location>
    </subcellularLocation>
</comment>
<dbReference type="GO" id="GO:0005737">
    <property type="term" value="C:cytoplasm"/>
    <property type="evidence" value="ECO:0007669"/>
    <property type="project" value="UniProtKB-SubCell"/>
</dbReference>
<comment type="subunit">
    <text evidence="3">Monomer.</text>
</comment>
<evidence type="ECO:0000256" key="8">
    <source>
        <dbReference type="ARBA" id="ARBA00031828"/>
    </source>
</evidence>
<organism evidence="12 13">
    <name type="scientific">Candidatus Galacturonatibacter soehngenii</name>
    <dbReference type="NCBI Taxonomy" id="2307010"/>
    <lineage>
        <taxon>Bacteria</taxon>
        <taxon>Bacillati</taxon>
        <taxon>Bacillota</taxon>
        <taxon>Clostridia</taxon>
        <taxon>Lachnospirales</taxon>
        <taxon>Lachnospiraceae</taxon>
        <taxon>Candidatus Galacturonatibacter</taxon>
    </lineage>
</organism>
<reference evidence="12 13" key="1">
    <citation type="submission" date="2019-09" db="EMBL/GenBank/DDBJ databases">
        <authorList>
            <person name="Valk L.C."/>
        </authorList>
    </citation>
    <scope>NUCLEOTIDE SEQUENCE [LARGE SCALE GENOMIC DNA]</scope>
    <source>
        <strain evidence="12">GalUA</strain>
    </source>
</reference>
<sequence length="176" mass="20502">MKVVFLDRDGTIIEDYPDEKWGEVKTPVFLNGAIHTLKRLRESNYEIIILTNQYIINQGIISLEQYYEFTRRLVNILLDNDIVLKDIFFCPHTKEEGCKCYKPKPGLFEQATLKYPNIDLDESLLVGDSFCDIELGNRVGIKTYGINIKSDQFEYIEIESLQKLTDLLDLKEINIK</sequence>
<keyword evidence="13" id="KW-1185">Reference proteome</keyword>
<feature type="active site" description="Nucleophile" evidence="10">
    <location>
        <position position="7"/>
    </location>
</feature>
<evidence type="ECO:0000256" key="1">
    <source>
        <dbReference type="ARBA" id="ARBA00001946"/>
    </source>
</evidence>
<dbReference type="GO" id="GO:0005975">
    <property type="term" value="P:carbohydrate metabolic process"/>
    <property type="evidence" value="ECO:0007669"/>
    <property type="project" value="InterPro"/>
</dbReference>
<feature type="binding site" evidence="11">
    <location>
        <position position="7"/>
    </location>
    <ligand>
        <name>Mg(2+)</name>
        <dbReference type="ChEBI" id="CHEBI:18420"/>
    </ligand>
</feature>
<reference evidence="12 13" key="2">
    <citation type="submission" date="2020-02" db="EMBL/GenBank/DDBJ databases">
        <title>Candidatus Galacturonibacter soehngenii shows hetero-acetogenic catabolism of galacturonic acid but lacks a canonical carbon monoxide dehydrogenase/acetyl-CoA synthase complex.</title>
        <authorList>
            <person name="Diender M."/>
            <person name="Stouten G.R."/>
            <person name="Petersen J.F."/>
            <person name="Nielsen P.H."/>
            <person name="Dueholm M.S."/>
            <person name="Pronk J.T."/>
            <person name="Van Loosdrecht M.C.M."/>
        </authorList>
    </citation>
    <scope>NUCLEOTIDE SEQUENCE [LARGE SCALE GENOMIC DNA]</scope>
    <source>
        <strain evidence="12">GalUA</strain>
    </source>
</reference>
<dbReference type="InterPro" id="IPR006549">
    <property type="entry name" value="HAD-SF_hydro_IIIA"/>
</dbReference>
<evidence type="ECO:0000256" key="4">
    <source>
        <dbReference type="ARBA" id="ARBA00022490"/>
    </source>
</evidence>
<evidence type="ECO:0000256" key="3">
    <source>
        <dbReference type="ARBA" id="ARBA00011245"/>
    </source>
</evidence>
<name>A0A7V7QLA5_9FIRM</name>
<proteinExistence type="inferred from homology"/>
<dbReference type="GO" id="GO:0046872">
    <property type="term" value="F:metal ion binding"/>
    <property type="evidence" value="ECO:0007669"/>
    <property type="project" value="UniProtKB-KW"/>
</dbReference>
<dbReference type="PANTHER" id="PTHR42891">
    <property type="entry name" value="D-GLYCERO-BETA-D-MANNO-HEPTOSE-1,7-BISPHOSPHATE 7-PHOSPHATASE"/>
    <property type="match status" value="1"/>
</dbReference>
<dbReference type="NCBIfam" id="TIGR01656">
    <property type="entry name" value="Histidinol-ppas"/>
    <property type="match status" value="1"/>
</dbReference>
<feature type="binding site" evidence="11">
    <location>
        <position position="128"/>
    </location>
    <ligand>
        <name>Mg(2+)</name>
        <dbReference type="ChEBI" id="CHEBI:18420"/>
    </ligand>
</feature>
<accession>A0A7V7QLA5</accession>
<evidence type="ECO:0000256" key="6">
    <source>
        <dbReference type="ARBA" id="ARBA00022801"/>
    </source>
</evidence>
<dbReference type="EMBL" id="WAGX01000005">
    <property type="protein sequence ID" value="KAB1438712.1"/>
    <property type="molecule type" value="Genomic_DNA"/>
</dbReference>
<keyword evidence="11" id="KW-0460">Magnesium</keyword>
<dbReference type="NCBIfam" id="TIGR01662">
    <property type="entry name" value="HAD-SF-IIIA"/>
    <property type="match status" value="1"/>
</dbReference>
<evidence type="ECO:0000256" key="9">
    <source>
        <dbReference type="PIRNR" id="PIRNR004682"/>
    </source>
</evidence>
<dbReference type="InterPro" id="IPR036412">
    <property type="entry name" value="HAD-like_sf"/>
</dbReference>
<dbReference type="PANTHER" id="PTHR42891:SF1">
    <property type="entry name" value="D-GLYCERO-BETA-D-MANNO-HEPTOSE-1,7-BISPHOSPHATE 7-PHOSPHATASE"/>
    <property type="match status" value="1"/>
</dbReference>
<dbReference type="Proteomes" id="UP000461768">
    <property type="component" value="Unassembled WGS sequence"/>
</dbReference>
<keyword evidence="5 11" id="KW-0479">Metal-binding</keyword>
<protein>
    <recommendedName>
        <fullName evidence="8 9">D,D-heptose 1,7-bisphosphate phosphatase</fullName>
        <ecNumber evidence="9">3.1.3.-</ecNumber>
    </recommendedName>
</protein>
<dbReference type="Pfam" id="PF08645">
    <property type="entry name" value="PNK3P"/>
    <property type="match status" value="1"/>
</dbReference>
<dbReference type="InterPro" id="IPR006543">
    <property type="entry name" value="Histidinol-phos"/>
</dbReference>
<keyword evidence="4 9" id="KW-0963">Cytoplasm</keyword>
<comment type="caution">
    <text evidence="12">The sequence shown here is derived from an EMBL/GenBank/DDBJ whole genome shotgun (WGS) entry which is preliminary data.</text>
</comment>
<comment type="cofactor">
    <cofactor evidence="1 11">
        <name>Mg(2+)</name>
        <dbReference type="ChEBI" id="CHEBI:18420"/>
    </cofactor>
</comment>
<feature type="binding site" evidence="11">
    <location>
        <position position="98"/>
    </location>
    <ligand>
        <name>Zn(2+)</name>
        <dbReference type="ChEBI" id="CHEBI:29105"/>
    </ligand>
</feature>
<feature type="binding site" evidence="11">
    <location>
        <position position="92"/>
    </location>
    <ligand>
        <name>Zn(2+)</name>
        <dbReference type="ChEBI" id="CHEBI:29105"/>
    </ligand>
</feature>
<dbReference type="GO" id="GO:0016791">
    <property type="term" value="F:phosphatase activity"/>
    <property type="evidence" value="ECO:0007669"/>
    <property type="project" value="InterPro"/>
</dbReference>
<evidence type="ECO:0000313" key="12">
    <source>
        <dbReference type="EMBL" id="KAB1438712.1"/>
    </source>
</evidence>
<dbReference type="InterPro" id="IPR023214">
    <property type="entry name" value="HAD_sf"/>
</dbReference>
<evidence type="ECO:0000256" key="2">
    <source>
        <dbReference type="ARBA" id="ARBA00004496"/>
    </source>
</evidence>